<dbReference type="InterPro" id="IPR024079">
    <property type="entry name" value="MetalloPept_cat_dom_sf"/>
</dbReference>
<gene>
    <name evidence="12" type="ORF">O3P69_001650</name>
</gene>
<dbReference type="GO" id="GO:0046872">
    <property type="term" value="F:metal ion binding"/>
    <property type="evidence" value="ECO:0007669"/>
    <property type="project" value="UniProtKB-KW"/>
</dbReference>
<evidence type="ECO:0000313" key="13">
    <source>
        <dbReference type="Proteomes" id="UP001487740"/>
    </source>
</evidence>
<keyword evidence="6" id="KW-0862">Zinc</keyword>
<feature type="domain" description="Peptidase M13 N-terminal" evidence="11">
    <location>
        <begin position="201"/>
        <end position="591"/>
    </location>
</feature>
<dbReference type="GO" id="GO:0004222">
    <property type="term" value="F:metalloendopeptidase activity"/>
    <property type="evidence" value="ECO:0007669"/>
    <property type="project" value="InterPro"/>
</dbReference>
<accession>A0AAW0UZR6</accession>
<proteinExistence type="inferred from homology"/>
<name>A0AAW0UZR6_SCYPA</name>
<evidence type="ECO:0000256" key="5">
    <source>
        <dbReference type="ARBA" id="ARBA00022801"/>
    </source>
</evidence>
<dbReference type="InterPro" id="IPR042089">
    <property type="entry name" value="Peptidase_M13_dom_2"/>
</dbReference>
<evidence type="ECO:0000256" key="1">
    <source>
        <dbReference type="ARBA" id="ARBA00001947"/>
    </source>
</evidence>
<evidence type="ECO:0000259" key="10">
    <source>
        <dbReference type="Pfam" id="PF01431"/>
    </source>
</evidence>
<dbReference type="InterPro" id="IPR000718">
    <property type="entry name" value="Peptidase_M13"/>
</dbReference>
<dbReference type="Gene3D" id="1.10.1380.10">
    <property type="entry name" value="Neutral endopeptidase , domain2"/>
    <property type="match status" value="1"/>
</dbReference>
<evidence type="ECO:0000313" key="12">
    <source>
        <dbReference type="EMBL" id="KAK8405219.1"/>
    </source>
</evidence>
<dbReference type="PANTHER" id="PTHR11733">
    <property type="entry name" value="ZINC METALLOPROTEASE FAMILY M13 NEPRILYSIN-RELATED"/>
    <property type="match status" value="1"/>
</dbReference>
<organism evidence="12 13">
    <name type="scientific">Scylla paramamosain</name>
    <name type="common">Mud crab</name>
    <dbReference type="NCBI Taxonomy" id="85552"/>
    <lineage>
        <taxon>Eukaryota</taxon>
        <taxon>Metazoa</taxon>
        <taxon>Ecdysozoa</taxon>
        <taxon>Arthropoda</taxon>
        <taxon>Crustacea</taxon>
        <taxon>Multicrustacea</taxon>
        <taxon>Malacostraca</taxon>
        <taxon>Eumalacostraca</taxon>
        <taxon>Eucarida</taxon>
        <taxon>Decapoda</taxon>
        <taxon>Pleocyemata</taxon>
        <taxon>Brachyura</taxon>
        <taxon>Eubrachyura</taxon>
        <taxon>Portunoidea</taxon>
        <taxon>Portunidae</taxon>
        <taxon>Portuninae</taxon>
        <taxon>Scylla</taxon>
    </lineage>
</organism>
<dbReference type="Pfam" id="PF01431">
    <property type="entry name" value="Peptidase_M13"/>
    <property type="match status" value="1"/>
</dbReference>
<dbReference type="EMBL" id="JARAKH010000003">
    <property type="protein sequence ID" value="KAK8405219.1"/>
    <property type="molecule type" value="Genomic_DNA"/>
</dbReference>
<keyword evidence="9" id="KW-0732">Signal</keyword>
<evidence type="ECO:0000256" key="8">
    <source>
        <dbReference type="SAM" id="Phobius"/>
    </source>
</evidence>
<dbReference type="PANTHER" id="PTHR11733:SF224">
    <property type="entry name" value="NEPRILYSIN-2"/>
    <property type="match status" value="1"/>
</dbReference>
<feature type="chain" id="PRO_5043956967" description="Neprilysin-2" evidence="9">
    <location>
        <begin position="28"/>
        <end position="858"/>
    </location>
</feature>
<dbReference type="CDD" id="cd08662">
    <property type="entry name" value="M13"/>
    <property type="match status" value="1"/>
</dbReference>
<dbReference type="SUPFAM" id="SSF55486">
    <property type="entry name" value="Metalloproteases ('zincins'), catalytic domain"/>
    <property type="match status" value="1"/>
</dbReference>
<keyword evidence="8" id="KW-1133">Transmembrane helix</keyword>
<dbReference type="Pfam" id="PF05649">
    <property type="entry name" value="Peptidase_M13_N"/>
    <property type="match status" value="1"/>
</dbReference>
<evidence type="ECO:0000256" key="6">
    <source>
        <dbReference type="ARBA" id="ARBA00022833"/>
    </source>
</evidence>
<feature type="domain" description="Peptidase M13 C-terminal" evidence="10">
    <location>
        <begin position="652"/>
        <end position="857"/>
    </location>
</feature>
<keyword evidence="3" id="KW-0645">Protease</keyword>
<keyword evidence="8" id="KW-0472">Membrane</keyword>
<evidence type="ECO:0000259" key="11">
    <source>
        <dbReference type="Pfam" id="PF05649"/>
    </source>
</evidence>
<dbReference type="PRINTS" id="PR00786">
    <property type="entry name" value="NEPRILYSIN"/>
</dbReference>
<evidence type="ECO:0000256" key="4">
    <source>
        <dbReference type="ARBA" id="ARBA00022723"/>
    </source>
</evidence>
<evidence type="ECO:0000256" key="2">
    <source>
        <dbReference type="ARBA" id="ARBA00007357"/>
    </source>
</evidence>
<keyword evidence="13" id="KW-1185">Reference proteome</keyword>
<dbReference type="Proteomes" id="UP001487740">
    <property type="component" value="Unassembled WGS sequence"/>
</dbReference>
<comment type="cofactor">
    <cofactor evidence="1">
        <name>Zn(2+)</name>
        <dbReference type="ChEBI" id="CHEBI:29105"/>
    </cofactor>
</comment>
<dbReference type="InterPro" id="IPR008753">
    <property type="entry name" value="Peptidase_M13_N"/>
</dbReference>
<evidence type="ECO:0000256" key="7">
    <source>
        <dbReference type="ARBA" id="ARBA00023049"/>
    </source>
</evidence>
<keyword evidence="5" id="KW-0378">Hydrolase</keyword>
<comment type="caution">
    <text evidence="12">The sequence shown here is derived from an EMBL/GenBank/DDBJ whole genome shotgun (WGS) entry which is preliminary data.</text>
</comment>
<keyword evidence="4" id="KW-0479">Metal-binding</keyword>
<evidence type="ECO:0000256" key="9">
    <source>
        <dbReference type="SAM" id="SignalP"/>
    </source>
</evidence>
<reference evidence="12 13" key="1">
    <citation type="submission" date="2023-03" db="EMBL/GenBank/DDBJ databases">
        <title>High-quality genome of Scylla paramamosain provides insights in environmental adaptation.</title>
        <authorList>
            <person name="Zhang L."/>
        </authorList>
    </citation>
    <scope>NUCLEOTIDE SEQUENCE [LARGE SCALE GENOMIC DNA]</scope>
    <source>
        <strain evidence="12">LZ_2023a</strain>
        <tissue evidence="12">Muscle</tissue>
    </source>
</reference>
<dbReference type="AlphaFoldDB" id="A0AAW0UZR6"/>
<protein>
    <recommendedName>
        <fullName evidence="14">Neprilysin-2</fullName>
    </recommendedName>
</protein>
<keyword evidence="7" id="KW-0482">Metalloprotease</keyword>
<feature type="transmembrane region" description="Helical" evidence="8">
    <location>
        <begin position="136"/>
        <end position="162"/>
    </location>
</feature>
<evidence type="ECO:0008006" key="14">
    <source>
        <dbReference type="Google" id="ProtNLM"/>
    </source>
</evidence>
<dbReference type="Gene3D" id="3.40.390.10">
    <property type="entry name" value="Collagenase (Catalytic Domain)"/>
    <property type="match status" value="1"/>
</dbReference>
<dbReference type="GO" id="GO:0016485">
    <property type="term" value="P:protein processing"/>
    <property type="evidence" value="ECO:0007669"/>
    <property type="project" value="TreeGrafter"/>
</dbReference>
<comment type="similarity">
    <text evidence="2">Belongs to the peptidase M13 family.</text>
</comment>
<dbReference type="InterPro" id="IPR018497">
    <property type="entry name" value="Peptidase_M13_C"/>
</dbReference>
<evidence type="ECO:0000256" key="3">
    <source>
        <dbReference type="ARBA" id="ARBA00022670"/>
    </source>
</evidence>
<feature type="signal peptide" evidence="9">
    <location>
        <begin position="1"/>
        <end position="27"/>
    </location>
</feature>
<sequence>MSHVPRSKFSSPFVELMLLSTSPCAGAAPRIGAASVTDKLLLVTIYRTRTVDPTAIIVKINDINRQEVAQESSGTADVDLPLLICIKMKAMRSRLNGAGGGLWKYGTMQESVDIDLDEDFCRQPGWLGRRTRLERYLILAATTVMFIVVALAISLAAVIYGYQSGIFKQNALTQPDGPCVSKGCVTAAASLIKSMDESVDPCEDFFEFACGGFLNSTIIPDDKTTISRFSEISDELQQKLRSLVEAEVDPNEPGFSQMVKNLYKSCMNTTKIKEQGLEPLKNILRQMGGWPVLEGNAWDPSGFEWTHNVYINRQLGYSLDYIFDFSVTSNIKNSTSRIIDIDQPPLGMPSRKYMLKGFNNSDVQAYYNYQISMAVLLGADRARAERELKESLEFEIQIANYSLPKEERRNASKLYNKMTIGELQAKVPEIPWLEYINNVLTPFHRVTTEEPVVVNVPDYVKNLGQLLNRTPKRVIANYMLWRAAAASVAYLSEDARNIQLEYSKKLVGKETREPRWKECMGTISRSLSHGVGSMYARKFFKKDAKLAADSMVTFIRNEFEKILKTLDWMDPLTRKRALAKAKAITPHIAYPPELLMNNKLAELYDGLVITDGELLENMRNLTIFGTDYSFKRLREKVDKKDWRNHGAAAVVNAFYSPLENSIQFPAGILQGTFFEADRPKYMNFAAIGYVIGHEITHGFDDTGRQFDANGDLRDWWEKETQDRFLKKAECIIYQYGNYSAPEVNLNLNGINTQGENIADNGGIKEAYFAYEEWTRLYGEEKRLPSLPYSPKQLFWISAANVWCSKYRPETLKLRILTGAHSPARFRVNGPFSNVKEFAKDWRCPAKSAMNPSKRCSVW</sequence>
<dbReference type="GO" id="GO:0005886">
    <property type="term" value="C:plasma membrane"/>
    <property type="evidence" value="ECO:0007669"/>
    <property type="project" value="TreeGrafter"/>
</dbReference>
<dbReference type="PROSITE" id="PS51885">
    <property type="entry name" value="NEPRILYSIN"/>
    <property type="match status" value="1"/>
</dbReference>
<keyword evidence="8" id="KW-0812">Transmembrane</keyword>